<name>A0A9Q8T698_9PEZI</name>
<keyword evidence="10" id="KW-1185">Reference proteome</keyword>
<dbReference type="InterPro" id="IPR016461">
    <property type="entry name" value="COMT-like"/>
</dbReference>
<keyword evidence="4" id="KW-0949">S-adenosyl-L-methionine</keyword>
<organism evidence="9 10">
    <name type="scientific">Colletotrichum lupini</name>
    <dbReference type="NCBI Taxonomy" id="145971"/>
    <lineage>
        <taxon>Eukaryota</taxon>
        <taxon>Fungi</taxon>
        <taxon>Dikarya</taxon>
        <taxon>Ascomycota</taxon>
        <taxon>Pezizomycotina</taxon>
        <taxon>Sordariomycetes</taxon>
        <taxon>Hypocreomycetidae</taxon>
        <taxon>Glomerellales</taxon>
        <taxon>Glomerellaceae</taxon>
        <taxon>Colletotrichum</taxon>
        <taxon>Colletotrichum acutatum species complex</taxon>
    </lineage>
</organism>
<dbReference type="PRINTS" id="PR00420">
    <property type="entry name" value="RNGMNOXGNASE"/>
</dbReference>
<dbReference type="InterPro" id="IPR036390">
    <property type="entry name" value="WH_DNA-bd_sf"/>
</dbReference>
<dbReference type="PROSITE" id="PS51683">
    <property type="entry name" value="SAM_OMT_II"/>
    <property type="match status" value="1"/>
</dbReference>
<dbReference type="Pfam" id="PF00891">
    <property type="entry name" value="Methyltransf_2"/>
    <property type="match status" value="1"/>
</dbReference>
<dbReference type="InterPro" id="IPR036188">
    <property type="entry name" value="FAD/NAD-bd_sf"/>
</dbReference>
<evidence type="ECO:0000256" key="5">
    <source>
        <dbReference type="ARBA" id="ARBA00022827"/>
    </source>
</evidence>
<keyword evidence="6" id="KW-0560">Oxidoreductase</keyword>
<reference evidence="9" key="1">
    <citation type="journal article" date="2021" name="Mol. Plant Microbe Interact.">
        <title>Complete Genome Sequence of the Plant-Pathogenic Fungus Colletotrichum lupini.</title>
        <authorList>
            <person name="Baroncelli R."/>
            <person name="Pensec F."/>
            <person name="Da Lio D."/>
            <person name="Boufleur T."/>
            <person name="Vicente I."/>
            <person name="Sarrocco S."/>
            <person name="Picot A."/>
            <person name="Baraldi E."/>
            <person name="Sukno S."/>
            <person name="Thon M."/>
            <person name="Le Floch G."/>
        </authorList>
    </citation>
    <scope>NUCLEOTIDE SEQUENCE</scope>
    <source>
        <strain evidence="9">IMI 504893</strain>
    </source>
</reference>
<protein>
    <submittedName>
        <fullName evidence="9">O-methyltransferase</fullName>
    </submittedName>
</protein>
<dbReference type="EMBL" id="CP019480">
    <property type="protein sequence ID" value="UQC89922.1"/>
    <property type="molecule type" value="Genomic_DNA"/>
</dbReference>
<evidence type="ECO:0000256" key="1">
    <source>
        <dbReference type="ARBA" id="ARBA00022603"/>
    </source>
</evidence>
<dbReference type="AlphaFoldDB" id="A0A9Q8T698"/>
<dbReference type="SUPFAM" id="SSF53335">
    <property type="entry name" value="S-adenosyl-L-methionine-dependent methyltransferases"/>
    <property type="match status" value="1"/>
</dbReference>
<dbReference type="PANTHER" id="PTHR43712:SF19">
    <property type="entry name" value="DUAL O-METHYLTRANSFERASE_FAD-DEPENDENT MONOOXYGENASE ELCB"/>
    <property type="match status" value="1"/>
</dbReference>
<gene>
    <name evidence="9" type="ORF">CLUP02_15453</name>
</gene>
<keyword evidence="1" id="KW-0489">Methyltransferase</keyword>
<dbReference type="Gene3D" id="3.40.50.150">
    <property type="entry name" value="Vaccinia Virus protein VP39"/>
    <property type="match status" value="1"/>
</dbReference>
<dbReference type="GO" id="GO:0008171">
    <property type="term" value="F:O-methyltransferase activity"/>
    <property type="evidence" value="ECO:0007669"/>
    <property type="project" value="InterPro"/>
</dbReference>
<dbReference type="InterPro" id="IPR001077">
    <property type="entry name" value="COMT_C"/>
</dbReference>
<keyword evidence="5" id="KW-0274">FAD</keyword>
<dbReference type="Gene3D" id="1.10.10.10">
    <property type="entry name" value="Winged helix-like DNA-binding domain superfamily/Winged helix DNA-binding domain"/>
    <property type="match status" value="1"/>
</dbReference>
<dbReference type="InterPro" id="IPR029063">
    <property type="entry name" value="SAM-dependent_MTases_sf"/>
</dbReference>
<keyword evidence="3" id="KW-0808">Transferase</keyword>
<dbReference type="GO" id="GO:0071949">
    <property type="term" value="F:FAD binding"/>
    <property type="evidence" value="ECO:0007669"/>
    <property type="project" value="InterPro"/>
</dbReference>
<dbReference type="Gene3D" id="3.50.50.60">
    <property type="entry name" value="FAD/NAD(P)-binding domain"/>
    <property type="match status" value="1"/>
</dbReference>
<dbReference type="SUPFAM" id="SSF51905">
    <property type="entry name" value="FAD/NAD(P)-binding domain"/>
    <property type="match status" value="1"/>
</dbReference>
<feature type="domain" description="FAD-binding" evidence="8">
    <location>
        <begin position="657"/>
        <end position="705"/>
    </location>
</feature>
<dbReference type="InterPro" id="IPR002938">
    <property type="entry name" value="FAD-bd"/>
</dbReference>
<dbReference type="PANTHER" id="PTHR43712">
    <property type="entry name" value="PUTATIVE (AFU_ORTHOLOGUE AFUA_4G14580)-RELATED"/>
    <property type="match status" value="1"/>
</dbReference>
<accession>A0A9Q8T698</accession>
<dbReference type="GO" id="GO:0032259">
    <property type="term" value="P:methylation"/>
    <property type="evidence" value="ECO:0007669"/>
    <property type="project" value="UniProtKB-KW"/>
</dbReference>
<evidence type="ECO:0000259" key="7">
    <source>
        <dbReference type="Pfam" id="PF00891"/>
    </source>
</evidence>
<evidence type="ECO:0000256" key="6">
    <source>
        <dbReference type="ARBA" id="ARBA00023002"/>
    </source>
</evidence>
<dbReference type="KEGG" id="clup:CLUP02_15453"/>
<feature type="domain" description="O-methyltransferase C-terminal" evidence="7">
    <location>
        <begin position="270"/>
        <end position="488"/>
    </location>
</feature>
<dbReference type="GeneID" id="73349387"/>
<evidence type="ECO:0000256" key="2">
    <source>
        <dbReference type="ARBA" id="ARBA00022630"/>
    </source>
</evidence>
<evidence type="ECO:0000259" key="8">
    <source>
        <dbReference type="Pfam" id="PF01494"/>
    </source>
</evidence>
<dbReference type="GO" id="GO:0016491">
    <property type="term" value="F:oxidoreductase activity"/>
    <property type="evidence" value="ECO:0007669"/>
    <property type="project" value="UniProtKB-KW"/>
</dbReference>
<evidence type="ECO:0000313" key="10">
    <source>
        <dbReference type="Proteomes" id="UP000830671"/>
    </source>
</evidence>
<evidence type="ECO:0000256" key="4">
    <source>
        <dbReference type="ARBA" id="ARBA00022691"/>
    </source>
</evidence>
<keyword evidence="2" id="KW-0285">Flavoprotein</keyword>
<dbReference type="RefSeq" id="XP_049151523.1">
    <property type="nucleotide sequence ID" value="XM_049294377.1"/>
</dbReference>
<sequence>MKGDSGSAGSETSLPIVDSQPFADRGIEVWHSRVSLSGRPREPAPTGSTFTGNWLYTIGRSSFTVKMTSSRIPLPQFIPSVRAPHITLVAMDFYQRLRSSLDSIASHGAELLRQSDNGSIAASPFEDKSKAVHNPRKKLMESAMKLLQLATMPEEYLDHLANEYQELTCVRWLVDLDVLQHLPQDGSIAYAVLAAKAGVPEKHLKGVARMAVLNGFLEEPTSGHVSHSRSSALLVRDENFMSWARWMMNYSMPVAYKFPEATRRWGDTDAKNQTAFNVAENTTDPFFDHIRKNPDLTSVFSSYMRNVTASRPWSLAHAVECFDWASLPEGAKVVDVGGSHGQLAVHVASKFPHLKYIVQDLPETVATAQRAFDADTSIDPAVKSHIQFMSSDFFKPQTVLDAHVYFLRMIIHDWPDRDARIILQNLRTALEANPKARIVIMDTILPPPGSTTLQHEQQLRVRDLMMMQVFNARERELENWKNLLNDVGMEIEHSRQPDDSVMGLLTVQLQSSAPGSPNEFIQIKKPIMPATESRPVLIMGAGISGLCLAQALKKHNVPFRVFERDPAVDSRPQGYRLKLRRDAAVALAESLPEEVYQTFQTSCATLAIGETDFNPFTGLVVNSRSGGGLSGKLGLHPSYCVDRAAFRTALMTGIEDRIQFSKELSSYKADVDQGVVTVTFKDGETVEGRFLVGADGLHSVVRRNLVPSHKIRDTGAACIYGKTPMTPEILEKFPEKGMRWMTIVSDQTPMLQSCIIGDAPVTLLLEPIRFSEVSRSQHQLPADYIYWALIGPEARFRLDGETSTSKVSSSTSAQAAAEAARLSLSITQEWHSSIRSVFEQQDTRQATLIRVVSSVPNVPSWSPSAMATLLGDAIHPMSPCGGVGAQTAICDASSLAKTIAAAQGSPTAEDIGAFEEGMRKRAQRSILQSEVGSKKMFGLRSLEDCDAWTGF</sequence>
<dbReference type="InterPro" id="IPR036388">
    <property type="entry name" value="WH-like_DNA-bd_sf"/>
</dbReference>
<dbReference type="SUPFAM" id="SSF46785">
    <property type="entry name" value="Winged helix' DNA-binding domain"/>
    <property type="match status" value="1"/>
</dbReference>
<dbReference type="Proteomes" id="UP000830671">
    <property type="component" value="Chromosome 8"/>
</dbReference>
<evidence type="ECO:0000313" key="9">
    <source>
        <dbReference type="EMBL" id="UQC89922.1"/>
    </source>
</evidence>
<proteinExistence type="predicted"/>
<dbReference type="Pfam" id="PF01494">
    <property type="entry name" value="FAD_binding_3"/>
    <property type="match status" value="2"/>
</dbReference>
<feature type="domain" description="FAD-binding" evidence="8">
    <location>
        <begin position="869"/>
        <end position="909"/>
    </location>
</feature>
<evidence type="ECO:0000256" key="3">
    <source>
        <dbReference type="ARBA" id="ARBA00022679"/>
    </source>
</evidence>